<protein>
    <submittedName>
        <fullName evidence="1">ATP-dependent RNA helicase DHX8</fullName>
    </submittedName>
</protein>
<dbReference type="Proteomes" id="UP000813385">
    <property type="component" value="Unassembled WGS sequence"/>
</dbReference>
<dbReference type="PANTHER" id="PTHR38567">
    <property type="entry name" value="DUF4291 DOMAIN-CONTAINING PROTEIN"/>
    <property type="match status" value="1"/>
</dbReference>
<name>A0A8K0TD16_9PEZI</name>
<keyword evidence="1" id="KW-0547">Nucleotide-binding</keyword>
<evidence type="ECO:0000313" key="1">
    <source>
        <dbReference type="EMBL" id="KAH7350202.1"/>
    </source>
</evidence>
<reference evidence="1" key="1">
    <citation type="journal article" date="2021" name="Nat. Commun.">
        <title>Genetic determinants of endophytism in the Arabidopsis root mycobiome.</title>
        <authorList>
            <person name="Mesny F."/>
            <person name="Miyauchi S."/>
            <person name="Thiergart T."/>
            <person name="Pickel B."/>
            <person name="Atanasova L."/>
            <person name="Karlsson M."/>
            <person name="Huettel B."/>
            <person name="Barry K.W."/>
            <person name="Haridas S."/>
            <person name="Chen C."/>
            <person name="Bauer D."/>
            <person name="Andreopoulos W."/>
            <person name="Pangilinan J."/>
            <person name="LaButti K."/>
            <person name="Riley R."/>
            <person name="Lipzen A."/>
            <person name="Clum A."/>
            <person name="Drula E."/>
            <person name="Henrissat B."/>
            <person name="Kohler A."/>
            <person name="Grigoriev I.V."/>
            <person name="Martin F.M."/>
            <person name="Hacquard S."/>
        </authorList>
    </citation>
    <scope>NUCLEOTIDE SEQUENCE</scope>
    <source>
        <strain evidence="1">MPI-CAGE-AT-0016</strain>
    </source>
</reference>
<comment type="caution">
    <text evidence="1">The sequence shown here is derived from an EMBL/GenBank/DDBJ whole genome shotgun (WGS) entry which is preliminary data.</text>
</comment>
<keyword evidence="1" id="KW-0067">ATP-binding</keyword>
<dbReference type="OrthoDB" id="413653at2759"/>
<dbReference type="AlphaFoldDB" id="A0A8K0TD16"/>
<keyword evidence="2" id="KW-1185">Reference proteome</keyword>
<dbReference type="EMBL" id="JAGPXD010000006">
    <property type="protein sequence ID" value="KAH7350202.1"/>
    <property type="molecule type" value="Genomic_DNA"/>
</dbReference>
<dbReference type="Pfam" id="PF14124">
    <property type="entry name" value="DUF4291"/>
    <property type="match status" value="1"/>
</dbReference>
<organism evidence="1 2">
    <name type="scientific">Plectosphaerella cucumerina</name>
    <dbReference type="NCBI Taxonomy" id="40658"/>
    <lineage>
        <taxon>Eukaryota</taxon>
        <taxon>Fungi</taxon>
        <taxon>Dikarya</taxon>
        <taxon>Ascomycota</taxon>
        <taxon>Pezizomycotina</taxon>
        <taxon>Sordariomycetes</taxon>
        <taxon>Hypocreomycetidae</taxon>
        <taxon>Glomerellales</taxon>
        <taxon>Plectosphaerellaceae</taxon>
        <taxon>Plectosphaerella</taxon>
    </lineage>
</organism>
<accession>A0A8K0TD16</accession>
<sequence>MTPATMTPSRQIRASFDESTITVYQAYSASIADPAVAAQRLTASPNFKTGRMTWIKPSWAWMLYRAGYSYKDPGQERILALKMRHDDFVGLLRRGVLSSHATPRRSLATATPAAAHATTDVRIQWDPERTVRLERLPYRSIQIGIPASLSAHWAEECIVGIEDVTAKARELKLLLDDQPDVDDQHLFARGLIPTELPYDVPADVRQALGMDIDASHASPGEQPAMEEKNS</sequence>
<gene>
    <name evidence="1" type="ORF">B0T11DRAFT_138822</name>
</gene>
<dbReference type="GO" id="GO:0004386">
    <property type="term" value="F:helicase activity"/>
    <property type="evidence" value="ECO:0007669"/>
    <property type="project" value="UniProtKB-KW"/>
</dbReference>
<keyword evidence="1" id="KW-0378">Hydrolase</keyword>
<evidence type="ECO:0000313" key="2">
    <source>
        <dbReference type="Proteomes" id="UP000813385"/>
    </source>
</evidence>
<dbReference type="InterPro" id="IPR025633">
    <property type="entry name" value="DUF4291"/>
</dbReference>
<keyword evidence="1" id="KW-0347">Helicase</keyword>
<dbReference type="PANTHER" id="PTHR38567:SF1">
    <property type="entry name" value="DUF4291 DOMAIN-CONTAINING PROTEIN"/>
    <property type="match status" value="1"/>
</dbReference>
<proteinExistence type="predicted"/>